<evidence type="ECO:0000313" key="2">
    <source>
        <dbReference type="Proteomes" id="UP000619545"/>
    </source>
</evidence>
<comment type="caution">
    <text evidence="1">The sequence shown here is derived from an EMBL/GenBank/DDBJ whole genome shotgun (WGS) entry which is preliminary data.</text>
</comment>
<proteinExistence type="predicted"/>
<dbReference type="Proteomes" id="UP000619545">
    <property type="component" value="Unassembled WGS sequence"/>
</dbReference>
<dbReference type="SUPFAM" id="SSF56059">
    <property type="entry name" value="Glutathione synthetase ATP-binding domain-like"/>
    <property type="match status" value="1"/>
</dbReference>
<accession>A0A832TB63</accession>
<gene>
    <name evidence="1" type="ORF">HA336_00280</name>
</gene>
<dbReference type="PANTHER" id="PTHR42793">
    <property type="entry name" value="COA BINDING DOMAIN CONTAINING PROTEIN"/>
    <property type="match status" value="1"/>
</dbReference>
<evidence type="ECO:0000313" key="1">
    <source>
        <dbReference type="EMBL" id="HII69653.1"/>
    </source>
</evidence>
<sequence length="207" mass="22735">MSSEIVLEHDVLTALREGGLKTPRFTVLERPEEASDVPFDPPYTVKLLHSGVAHRARVGAIYTAVPSKERLERRVAELLERWPDAVGVIVQEHLDVVKGIEAFLGIKEDDTFGTVVLLGLGGKLVEELRAYIVRRPPVDGEDVERGLRRVPGGERLLSEIGPNRLAEVVNAAHGVYKEEGWSELDVNPLLLIDGEAIALDGLARKAD</sequence>
<dbReference type="Pfam" id="PF13549">
    <property type="entry name" value="ATP-grasp_5"/>
    <property type="match status" value="1"/>
</dbReference>
<dbReference type="InterPro" id="IPR013815">
    <property type="entry name" value="ATP_grasp_subdomain_1"/>
</dbReference>
<dbReference type="Gene3D" id="3.30.470.20">
    <property type="entry name" value="ATP-grasp fold, B domain"/>
    <property type="match status" value="1"/>
</dbReference>
<dbReference type="Gene3D" id="3.30.1490.20">
    <property type="entry name" value="ATP-grasp fold, A domain"/>
    <property type="match status" value="1"/>
</dbReference>
<reference evidence="1" key="1">
    <citation type="journal article" date="2020" name="bioRxiv">
        <title>A rank-normalized archaeal taxonomy based on genome phylogeny resolves widespread incomplete and uneven classifications.</title>
        <authorList>
            <person name="Rinke C."/>
            <person name="Chuvochina M."/>
            <person name="Mussig A.J."/>
            <person name="Chaumeil P.-A."/>
            <person name="Waite D.W."/>
            <person name="Whitman W.B."/>
            <person name="Parks D.H."/>
            <person name="Hugenholtz P."/>
        </authorList>
    </citation>
    <scope>NUCLEOTIDE SEQUENCE</scope>
    <source>
        <strain evidence="1">UBA8853</strain>
    </source>
</reference>
<protein>
    <submittedName>
        <fullName evidence="1">Uncharacterized protein</fullName>
    </submittedName>
</protein>
<dbReference type="AlphaFoldDB" id="A0A832TB63"/>
<dbReference type="RefSeq" id="WP_011019391.1">
    <property type="nucleotide sequence ID" value="NZ_DUJS01000001.1"/>
</dbReference>
<dbReference type="PANTHER" id="PTHR42793:SF1">
    <property type="entry name" value="PEPTIDYL-LYSINE N-ACETYLTRANSFERASE PATZ"/>
    <property type="match status" value="1"/>
</dbReference>
<name>A0A832TB63_9EURY</name>
<dbReference type="GO" id="GO:0005524">
    <property type="term" value="F:ATP binding"/>
    <property type="evidence" value="ECO:0007669"/>
    <property type="project" value="InterPro"/>
</dbReference>
<dbReference type="EMBL" id="DUJS01000001">
    <property type="protein sequence ID" value="HII69653.1"/>
    <property type="molecule type" value="Genomic_DNA"/>
</dbReference>
<organism evidence="1 2">
    <name type="scientific">Methanopyrus kandleri</name>
    <dbReference type="NCBI Taxonomy" id="2320"/>
    <lineage>
        <taxon>Archaea</taxon>
        <taxon>Methanobacteriati</taxon>
        <taxon>Methanobacteriota</taxon>
        <taxon>Methanomada group</taxon>
        <taxon>Methanopyri</taxon>
        <taxon>Methanopyrales</taxon>
        <taxon>Methanopyraceae</taxon>
        <taxon>Methanopyrus</taxon>
    </lineage>
</organism>
<dbReference type="GeneID" id="1477124"/>